<dbReference type="RefSeq" id="WP_160066119.1">
    <property type="nucleotide sequence ID" value="NZ_WUYX01000045.1"/>
</dbReference>
<feature type="transmembrane region" description="Helical" evidence="2">
    <location>
        <begin position="256"/>
        <end position="278"/>
    </location>
</feature>
<feature type="compositionally biased region" description="Low complexity" evidence="1">
    <location>
        <begin position="386"/>
        <end position="403"/>
    </location>
</feature>
<feature type="transmembrane region" description="Helical" evidence="2">
    <location>
        <begin position="113"/>
        <end position="142"/>
    </location>
</feature>
<feature type="region of interest" description="Disordered" evidence="1">
    <location>
        <begin position="311"/>
        <end position="457"/>
    </location>
</feature>
<dbReference type="Pfam" id="PF24400">
    <property type="entry name" value="DUF7544"/>
    <property type="match status" value="1"/>
</dbReference>
<feature type="transmembrane region" description="Helical" evidence="2">
    <location>
        <begin position="221"/>
        <end position="249"/>
    </location>
</feature>
<dbReference type="OrthoDB" id="137652at2157"/>
<gene>
    <name evidence="3" type="ORF">GS429_14725</name>
</gene>
<feature type="transmembrane region" description="Helical" evidence="2">
    <location>
        <begin position="154"/>
        <end position="185"/>
    </location>
</feature>
<keyword evidence="2" id="KW-0812">Transmembrane</keyword>
<dbReference type="AlphaFoldDB" id="A0A6B0VQD5"/>
<feature type="transmembrane region" description="Helical" evidence="2">
    <location>
        <begin position="197"/>
        <end position="215"/>
    </location>
</feature>
<keyword evidence="2" id="KW-0472">Membrane</keyword>
<keyword evidence="2" id="KW-1133">Transmembrane helix</keyword>
<feature type="transmembrane region" description="Helical" evidence="2">
    <location>
        <begin position="65"/>
        <end position="92"/>
    </location>
</feature>
<feature type="compositionally biased region" description="Basic and acidic residues" evidence="1">
    <location>
        <begin position="323"/>
        <end position="333"/>
    </location>
</feature>
<protein>
    <submittedName>
        <fullName evidence="3">Uncharacterized protein</fullName>
    </submittedName>
</protein>
<proteinExistence type="predicted"/>
<reference evidence="3 4" key="1">
    <citation type="submission" date="2020-01" db="EMBL/GenBank/DDBJ databases">
        <title>Natronorubrum sp. JWXQ-INN 674 isolated from Inner Mongolia Autonomous Region of China.</title>
        <authorList>
            <person name="Xue Q."/>
        </authorList>
    </citation>
    <scope>NUCLEOTIDE SEQUENCE [LARGE SCALE GENOMIC DNA]</scope>
    <source>
        <strain evidence="3 4">JWXQ-INN-674</strain>
    </source>
</reference>
<dbReference type="EMBL" id="WUYX01000045">
    <property type="protein sequence ID" value="MXV63297.1"/>
    <property type="molecule type" value="Genomic_DNA"/>
</dbReference>
<dbReference type="InterPro" id="IPR055966">
    <property type="entry name" value="DUF7544"/>
</dbReference>
<dbReference type="Proteomes" id="UP000434101">
    <property type="component" value="Unassembled WGS sequence"/>
</dbReference>
<name>A0A6B0VQD5_9EURY</name>
<comment type="caution">
    <text evidence="3">The sequence shown here is derived from an EMBL/GenBank/DDBJ whole genome shotgun (WGS) entry which is preliminary data.</text>
</comment>
<evidence type="ECO:0000256" key="1">
    <source>
        <dbReference type="SAM" id="MobiDB-lite"/>
    </source>
</evidence>
<sequence>MYAIDTLTDSLAVTKRYLGSLGVGGWLKVALIVFFIGGIGLPTYFFNIPFEAIGPLLDDPDALLVVLLIGAAGLAVYGVFRYLAAVLEFIFVESLRSEAIHLRRYARANLGRALWLLLFRAVLWIGLIVAIGLLVAAAFVLGDVTDPAELSSEAAAALVLSGLGVFVGWLAVYTLTTAFVVPIMLHQDRGPIGAWRRFAPVLVSNWSGLLAYLLVAWSLGFAFWMMFAIVSFVVSIFGLILFVLVTVLLGQIHSSLAVVSIGLFLLAYLAYQYVIAVFETPLRSYVRYYALLLLGDTDEALDLIPDQRAAVRSDGGSTTSAERSADHGQRETADWGAVGSARGVDTENSDAASLERPAEDSPVWEGPPIWDDLDERVEGDERSHSSESAWGSGGDDSSSWLDSDTVRDGEATAGDDADANRADADSASENTESGDIDSASKDADPGNEDQGGDRSRD</sequence>
<keyword evidence="4" id="KW-1185">Reference proteome</keyword>
<evidence type="ECO:0000313" key="4">
    <source>
        <dbReference type="Proteomes" id="UP000434101"/>
    </source>
</evidence>
<accession>A0A6B0VQD5</accession>
<feature type="transmembrane region" description="Helical" evidence="2">
    <location>
        <begin position="25"/>
        <end position="45"/>
    </location>
</feature>
<organism evidence="3 4">
    <name type="scientific">Natronorubrum halalkaliphilum</name>
    <dbReference type="NCBI Taxonomy" id="2691917"/>
    <lineage>
        <taxon>Archaea</taxon>
        <taxon>Methanobacteriati</taxon>
        <taxon>Methanobacteriota</taxon>
        <taxon>Stenosarchaea group</taxon>
        <taxon>Halobacteria</taxon>
        <taxon>Halobacteriales</taxon>
        <taxon>Natrialbaceae</taxon>
        <taxon>Natronorubrum</taxon>
    </lineage>
</organism>
<evidence type="ECO:0000256" key="2">
    <source>
        <dbReference type="SAM" id="Phobius"/>
    </source>
</evidence>
<evidence type="ECO:0000313" key="3">
    <source>
        <dbReference type="EMBL" id="MXV63297.1"/>
    </source>
</evidence>